<sequence length="80" mass="9157">MQEGLQQSLQQGSQQRLQQGLEEAAGKYLTKVLKKRLGFLSSEAEERIKSFFLRELDELAEKIFEVTSGSDLRKFLGVEH</sequence>
<keyword evidence="3" id="KW-1185">Reference proteome</keyword>
<dbReference type="Proteomes" id="UP000192569">
    <property type="component" value="Chromosome I"/>
</dbReference>
<gene>
    <name evidence="2" type="ORF">SAMN00808754_1598</name>
</gene>
<dbReference type="STRING" id="698762.SAMN00808754_1598"/>
<protein>
    <recommendedName>
        <fullName evidence="1">DUF4351 domain-containing protein</fullName>
    </recommendedName>
</protein>
<reference evidence="2 3" key="1">
    <citation type="submission" date="2017-04" db="EMBL/GenBank/DDBJ databases">
        <authorList>
            <person name="Afonso C.L."/>
            <person name="Miller P.J."/>
            <person name="Scott M.A."/>
            <person name="Spackman E."/>
            <person name="Goraichik I."/>
            <person name="Dimitrov K.M."/>
            <person name="Suarez D.L."/>
            <person name="Swayne D.E."/>
        </authorList>
    </citation>
    <scope>NUCLEOTIDE SEQUENCE [LARGE SCALE GENOMIC DNA]</scope>
    <source>
        <strain evidence="2 3">ToBE</strain>
    </source>
</reference>
<organism evidence="2 3">
    <name type="scientific">Thermanaeromonas toyohensis ToBE</name>
    <dbReference type="NCBI Taxonomy" id="698762"/>
    <lineage>
        <taxon>Bacteria</taxon>
        <taxon>Bacillati</taxon>
        <taxon>Bacillota</taxon>
        <taxon>Clostridia</taxon>
        <taxon>Neomoorellales</taxon>
        <taxon>Neomoorellaceae</taxon>
        <taxon>Thermanaeromonas</taxon>
    </lineage>
</organism>
<name>A0A1W1VUB6_9FIRM</name>
<dbReference type="Pfam" id="PF14261">
    <property type="entry name" value="DUF4351"/>
    <property type="match status" value="1"/>
</dbReference>
<evidence type="ECO:0000313" key="2">
    <source>
        <dbReference type="EMBL" id="SMB96701.1"/>
    </source>
</evidence>
<dbReference type="InterPro" id="IPR025587">
    <property type="entry name" value="DUF4351"/>
</dbReference>
<dbReference type="EMBL" id="LT838272">
    <property type="protein sequence ID" value="SMB96701.1"/>
    <property type="molecule type" value="Genomic_DNA"/>
</dbReference>
<evidence type="ECO:0000313" key="3">
    <source>
        <dbReference type="Proteomes" id="UP000192569"/>
    </source>
</evidence>
<dbReference type="OrthoDB" id="419816at2"/>
<evidence type="ECO:0000259" key="1">
    <source>
        <dbReference type="Pfam" id="PF14261"/>
    </source>
</evidence>
<feature type="domain" description="DUF4351" evidence="1">
    <location>
        <begin position="18"/>
        <end position="76"/>
    </location>
</feature>
<dbReference type="RefSeq" id="WP_084665209.1">
    <property type="nucleotide sequence ID" value="NZ_LT838272.1"/>
</dbReference>
<accession>A0A1W1VUB6</accession>
<dbReference type="AlphaFoldDB" id="A0A1W1VUB6"/>
<proteinExistence type="predicted"/>